<evidence type="ECO:0000313" key="8">
    <source>
        <dbReference type="Proteomes" id="UP000694941"/>
    </source>
</evidence>
<dbReference type="Proteomes" id="UP000694941">
    <property type="component" value="Unplaced"/>
</dbReference>
<dbReference type="SMART" id="SM01332">
    <property type="entry name" value="Cyclin_C"/>
    <property type="match status" value="1"/>
</dbReference>
<accession>A0ABM1B1L4</accession>
<feature type="compositionally biased region" description="Polar residues" evidence="5">
    <location>
        <begin position="268"/>
        <end position="283"/>
    </location>
</feature>
<organism evidence="8 9">
    <name type="scientific">Limulus polyphemus</name>
    <name type="common">Atlantic horseshoe crab</name>
    <dbReference type="NCBI Taxonomy" id="6850"/>
    <lineage>
        <taxon>Eukaryota</taxon>
        <taxon>Metazoa</taxon>
        <taxon>Ecdysozoa</taxon>
        <taxon>Arthropoda</taxon>
        <taxon>Chelicerata</taxon>
        <taxon>Merostomata</taxon>
        <taxon>Xiphosura</taxon>
        <taxon>Limulidae</taxon>
        <taxon>Limulus</taxon>
    </lineage>
</organism>
<evidence type="ECO:0000256" key="4">
    <source>
        <dbReference type="RuleBase" id="RU000383"/>
    </source>
</evidence>
<dbReference type="InterPro" id="IPR048258">
    <property type="entry name" value="Cyclins_cyclin-box"/>
</dbReference>
<evidence type="ECO:0000259" key="6">
    <source>
        <dbReference type="SMART" id="SM00385"/>
    </source>
</evidence>
<protein>
    <submittedName>
        <fullName evidence="9">G1/S-specific cyclin-D2-like</fullName>
    </submittedName>
</protein>
<feature type="domain" description="Cyclin C-terminal" evidence="7">
    <location>
        <begin position="157"/>
        <end position="288"/>
    </location>
</feature>
<dbReference type="InterPro" id="IPR013763">
    <property type="entry name" value="Cyclin-like_dom"/>
</dbReference>
<feature type="domain" description="Cyclin-like" evidence="6">
    <location>
        <begin position="161"/>
        <end position="247"/>
    </location>
</feature>
<evidence type="ECO:0000256" key="2">
    <source>
        <dbReference type="ARBA" id="ARBA00023127"/>
    </source>
</evidence>
<name>A0ABM1B1L4_LIMPO</name>
<keyword evidence="2 4" id="KW-0195">Cyclin</keyword>
<dbReference type="Pfam" id="PF00134">
    <property type="entry name" value="Cyclin_N"/>
    <property type="match status" value="1"/>
</dbReference>
<proteinExistence type="inferred from homology"/>
<comment type="similarity">
    <text evidence="4">Belongs to the cyclin family.</text>
</comment>
<dbReference type="SMART" id="SM00385">
    <property type="entry name" value="CYCLIN"/>
    <property type="match status" value="2"/>
</dbReference>
<dbReference type="Pfam" id="PF02984">
    <property type="entry name" value="Cyclin_C"/>
    <property type="match status" value="1"/>
</dbReference>
<dbReference type="InterPro" id="IPR006671">
    <property type="entry name" value="Cyclin_N"/>
</dbReference>
<keyword evidence="3" id="KW-0131">Cell cycle</keyword>
<feature type="region of interest" description="Disordered" evidence="5">
    <location>
        <begin position="268"/>
        <end position="306"/>
    </location>
</feature>
<keyword evidence="1" id="KW-0132">Cell division</keyword>
<sequence length="306" mass="34852">MEKLLCCDKKVDKNTCVSSPEPLLNSRRVLQNLLQLEDRYYLASSYFVCLQSDIKPYMREKVTEWMWEVCEGEHCQQDVFPLAVNCMDRFLSVVKLKRSQLQLLGTVCLFLASKLRQVVPLMGRKLCQYTDNSVTQEELLSWELLVLSRLKWDISAVIPNDFLEPLLYRLLLSEGARTKARQHAEVFINMCCTEFKFSMYPPSMVAAASVGAAVQGLHRLNKELWESSRELLTRLHLITGIEIDCLRHCLEQIEEMIAADITPTQTSPMVSLNGNGSNNNKMADSSGLKPADSKPETPTDVQDVHF</sequence>
<evidence type="ECO:0000313" key="9">
    <source>
        <dbReference type="RefSeq" id="XP_013772953.1"/>
    </source>
</evidence>
<dbReference type="CDD" id="cd20516">
    <property type="entry name" value="CYCLIN_CCND_rpt2"/>
    <property type="match status" value="1"/>
</dbReference>
<dbReference type="SUPFAM" id="SSF47954">
    <property type="entry name" value="Cyclin-like"/>
    <property type="match status" value="2"/>
</dbReference>
<evidence type="ECO:0000256" key="1">
    <source>
        <dbReference type="ARBA" id="ARBA00022618"/>
    </source>
</evidence>
<evidence type="ECO:0000256" key="3">
    <source>
        <dbReference type="ARBA" id="ARBA00023306"/>
    </source>
</evidence>
<reference evidence="9" key="1">
    <citation type="submission" date="2025-08" db="UniProtKB">
        <authorList>
            <consortium name="RefSeq"/>
        </authorList>
    </citation>
    <scope>IDENTIFICATION</scope>
    <source>
        <tissue evidence="9">Muscle</tissue>
    </source>
</reference>
<dbReference type="RefSeq" id="XP_013772953.1">
    <property type="nucleotide sequence ID" value="XM_013917499.2"/>
</dbReference>
<dbReference type="GeneID" id="106458046"/>
<evidence type="ECO:0000256" key="5">
    <source>
        <dbReference type="SAM" id="MobiDB-lite"/>
    </source>
</evidence>
<feature type="compositionally biased region" description="Basic and acidic residues" evidence="5">
    <location>
        <begin position="291"/>
        <end position="306"/>
    </location>
</feature>
<dbReference type="PROSITE" id="PS00292">
    <property type="entry name" value="CYCLINS"/>
    <property type="match status" value="1"/>
</dbReference>
<evidence type="ECO:0000259" key="7">
    <source>
        <dbReference type="SMART" id="SM01332"/>
    </source>
</evidence>
<feature type="domain" description="Cyclin-like" evidence="6">
    <location>
        <begin position="64"/>
        <end position="148"/>
    </location>
</feature>
<gene>
    <name evidence="9" type="primary">LOC106458046</name>
</gene>
<dbReference type="Gene3D" id="1.10.472.10">
    <property type="entry name" value="Cyclin-like"/>
    <property type="match status" value="2"/>
</dbReference>
<dbReference type="PANTHER" id="PTHR10177">
    <property type="entry name" value="CYCLINS"/>
    <property type="match status" value="1"/>
</dbReference>
<keyword evidence="8" id="KW-1185">Reference proteome</keyword>
<dbReference type="InterPro" id="IPR004367">
    <property type="entry name" value="Cyclin_C-dom"/>
</dbReference>
<dbReference type="InterPro" id="IPR036915">
    <property type="entry name" value="Cyclin-like_sf"/>
</dbReference>
<dbReference type="InterPro" id="IPR039361">
    <property type="entry name" value="Cyclin"/>
</dbReference>